<dbReference type="GO" id="GO:0006508">
    <property type="term" value="P:proteolysis"/>
    <property type="evidence" value="ECO:0007669"/>
    <property type="project" value="UniProtKB-KW"/>
</dbReference>
<proteinExistence type="inferred from homology"/>
<evidence type="ECO:0000259" key="8">
    <source>
        <dbReference type="SMART" id="SM00645"/>
    </source>
</evidence>
<dbReference type="InterPro" id="IPR000169">
    <property type="entry name" value="Pept_cys_AS"/>
</dbReference>
<dbReference type="Gene3D" id="3.90.70.10">
    <property type="entry name" value="Cysteine proteinases"/>
    <property type="match status" value="1"/>
</dbReference>
<gene>
    <name evidence="11" type="primary">LOC106062720</name>
</gene>
<evidence type="ECO:0000313" key="11">
    <source>
        <dbReference type="RefSeq" id="XP_055901329.1"/>
    </source>
</evidence>
<evidence type="ECO:0000256" key="1">
    <source>
        <dbReference type="ARBA" id="ARBA00008455"/>
    </source>
</evidence>
<dbReference type="AlphaFoldDB" id="A0A9W3BP35"/>
<reference evidence="11" key="1">
    <citation type="submission" date="2025-08" db="UniProtKB">
        <authorList>
            <consortium name="RefSeq"/>
        </authorList>
    </citation>
    <scope>IDENTIFICATION</scope>
</reference>
<dbReference type="PROSITE" id="PS00639">
    <property type="entry name" value="THIOL_PROTEASE_HIS"/>
    <property type="match status" value="1"/>
</dbReference>
<protein>
    <submittedName>
        <fullName evidence="11">Procathepsin L-like</fullName>
    </submittedName>
</protein>
<evidence type="ECO:0000256" key="5">
    <source>
        <dbReference type="ARBA" id="ARBA00023145"/>
    </source>
</evidence>
<evidence type="ECO:0000256" key="2">
    <source>
        <dbReference type="ARBA" id="ARBA00022670"/>
    </source>
</evidence>
<evidence type="ECO:0000256" key="3">
    <source>
        <dbReference type="ARBA" id="ARBA00022801"/>
    </source>
</evidence>
<organism evidence="10 11">
    <name type="scientific">Biomphalaria glabrata</name>
    <name type="common">Bloodfluke planorb</name>
    <name type="synonym">Freshwater snail</name>
    <dbReference type="NCBI Taxonomy" id="6526"/>
    <lineage>
        <taxon>Eukaryota</taxon>
        <taxon>Metazoa</taxon>
        <taxon>Spiralia</taxon>
        <taxon>Lophotrochozoa</taxon>
        <taxon>Mollusca</taxon>
        <taxon>Gastropoda</taxon>
        <taxon>Heterobranchia</taxon>
        <taxon>Euthyneura</taxon>
        <taxon>Panpulmonata</taxon>
        <taxon>Hygrophila</taxon>
        <taxon>Lymnaeoidea</taxon>
        <taxon>Planorbidae</taxon>
        <taxon>Biomphalaria</taxon>
    </lineage>
</organism>
<dbReference type="PROSITE" id="PS00139">
    <property type="entry name" value="THIOL_PROTEASE_CYS"/>
    <property type="match status" value="1"/>
</dbReference>
<feature type="signal peptide" evidence="7">
    <location>
        <begin position="1"/>
        <end position="20"/>
    </location>
</feature>
<feature type="chain" id="PRO_5040919520" evidence="7">
    <location>
        <begin position="21"/>
        <end position="324"/>
    </location>
</feature>
<dbReference type="SMART" id="SM00848">
    <property type="entry name" value="Inhibitor_I29"/>
    <property type="match status" value="1"/>
</dbReference>
<dbReference type="InterPro" id="IPR025660">
    <property type="entry name" value="Pept_his_AS"/>
</dbReference>
<dbReference type="InterPro" id="IPR000668">
    <property type="entry name" value="Peptidase_C1A_C"/>
</dbReference>
<dbReference type="Proteomes" id="UP001165740">
    <property type="component" value="Chromosome 10"/>
</dbReference>
<dbReference type="GeneID" id="106062720"/>
<dbReference type="CDD" id="cd02248">
    <property type="entry name" value="Peptidase_C1A"/>
    <property type="match status" value="1"/>
</dbReference>
<evidence type="ECO:0000313" key="10">
    <source>
        <dbReference type="Proteomes" id="UP001165740"/>
    </source>
</evidence>
<evidence type="ECO:0000259" key="9">
    <source>
        <dbReference type="SMART" id="SM00848"/>
    </source>
</evidence>
<keyword evidence="6" id="KW-1015">Disulfide bond</keyword>
<dbReference type="SUPFAM" id="SSF54001">
    <property type="entry name" value="Cysteine proteinases"/>
    <property type="match status" value="1"/>
</dbReference>
<feature type="domain" description="Cathepsin propeptide inhibitor" evidence="9">
    <location>
        <begin position="22"/>
        <end position="81"/>
    </location>
</feature>
<evidence type="ECO:0000256" key="6">
    <source>
        <dbReference type="ARBA" id="ARBA00023157"/>
    </source>
</evidence>
<dbReference type="InterPro" id="IPR038765">
    <property type="entry name" value="Papain-like_cys_pep_sf"/>
</dbReference>
<dbReference type="Pfam" id="PF08246">
    <property type="entry name" value="Inhibitor_I29"/>
    <property type="match status" value="1"/>
</dbReference>
<dbReference type="Pfam" id="PF00112">
    <property type="entry name" value="Peptidase_C1"/>
    <property type="match status" value="1"/>
</dbReference>
<dbReference type="OMA" id="HEFNEMR"/>
<dbReference type="InterPro" id="IPR039417">
    <property type="entry name" value="Peptidase_C1A_papain-like"/>
</dbReference>
<feature type="domain" description="Peptidase C1A papain C-terminal" evidence="8">
    <location>
        <begin position="108"/>
        <end position="323"/>
    </location>
</feature>
<dbReference type="RefSeq" id="XP_055901329.1">
    <property type="nucleotide sequence ID" value="XM_056045354.1"/>
</dbReference>
<dbReference type="SMART" id="SM00645">
    <property type="entry name" value="Pept_C1"/>
    <property type="match status" value="1"/>
</dbReference>
<evidence type="ECO:0000256" key="4">
    <source>
        <dbReference type="ARBA" id="ARBA00022807"/>
    </source>
</evidence>
<keyword evidence="4" id="KW-0788">Thiol protease</keyword>
<keyword evidence="7" id="KW-0732">Signal</keyword>
<keyword evidence="2" id="KW-0645">Protease</keyword>
<evidence type="ECO:0000256" key="7">
    <source>
        <dbReference type="SAM" id="SignalP"/>
    </source>
</evidence>
<sequence length="324" mass="35852">MLRLVLVAVALTMATCSTEANWVIFKAKHNKTYSGQEEVRRRKIWEDNLLKIEQHNELYAKGLSSFYLGENKYSDMLHEEFVRVMLGFRPGHPLHPDNFTSSQFTSVLPASVDWRKHGYVTKVMDQGQCGSCWAFSATGALEGQHYKSTGKLVALSASNLMDCSQKFGNWGCSGGFMDNSFRYVIANKGIDTEASYPYKPEDGKCKFTKANVGATEKSFKDLESGSEDALQQAVATIGPVSIAMDGLHASFQQYSGGVYNEPDCSTSNVNHAMLVVGYGTLKGDDYWIVKNSFGTSWGMQGYMLMSRNKNNQCGIATIASYPIV</sequence>
<dbReference type="OrthoDB" id="10253408at2759"/>
<comment type="similarity">
    <text evidence="1">Belongs to the peptidase C1 family.</text>
</comment>
<dbReference type="PRINTS" id="PR00705">
    <property type="entry name" value="PAPAIN"/>
</dbReference>
<dbReference type="GO" id="GO:0008234">
    <property type="term" value="F:cysteine-type peptidase activity"/>
    <property type="evidence" value="ECO:0007669"/>
    <property type="project" value="UniProtKB-KW"/>
</dbReference>
<keyword evidence="10" id="KW-1185">Reference proteome</keyword>
<dbReference type="FunFam" id="3.90.70.10:FF:000006">
    <property type="entry name" value="Cathepsin S"/>
    <property type="match status" value="1"/>
</dbReference>
<dbReference type="InterPro" id="IPR013201">
    <property type="entry name" value="Prot_inhib_I29"/>
</dbReference>
<keyword evidence="3" id="KW-0378">Hydrolase</keyword>
<name>A0A9W3BP35_BIOGL</name>
<dbReference type="InterPro" id="IPR013128">
    <property type="entry name" value="Peptidase_C1A"/>
</dbReference>
<dbReference type="PANTHER" id="PTHR12411">
    <property type="entry name" value="CYSTEINE PROTEASE FAMILY C1-RELATED"/>
    <property type="match status" value="1"/>
</dbReference>
<accession>A0A9W3BP35</accession>
<keyword evidence="5" id="KW-0865">Zymogen</keyword>